<gene>
    <name evidence="1" type="ORF">Vadar_018158</name>
</gene>
<dbReference type="Proteomes" id="UP000828048">
    <property type="component" value="Chromosome 7"/>
</dbReference>
<comment type="caution">
    <text evidence="1">The sequence shown here is derived from an EMBL/GenBank/DDBJ whole genome shotgun (WGS) entry which is preliminary data.</text>
</comment>
<protein>
    <submittedName>
        <fullName evidence="1">Uncharacterized protein</fullName>
    </submittedName>
</protein>
<accession>A0ACB7Y7B4</accession>
<proteinExistence type="predicted"/>
<dbReference type="EMBL" id="CM037157">
    <property type="protein sequence ID" value="KAH7849453.1"/>
    <property type="molecule type" value="Genomic_DNA"/>
</dbReference>
<sequence>MAGAVLSGLNTGLDAPMLAFLLQQSEAKIICVDYQYVQIVLKALEVIAAAKAKSPFLVVIRDSDQGAFSTTQEIPPGSMDYDGLLEMGKPDFEIIRPLDECEPITVNYTSGSTGTPKGVVYSHRATYLNSIAQIFRFEMSAAPVFYGPWICSAAAGGVSLGQWRLWEGPISALEISRLKPSSVQYLPTR</sequence>
<evidence type="ECO:0000313" key="2">
    <source>
        <dbReference type="Proteomes" id="UP000828048"/>
    </source>
</evidence>
<reference evidence="1 2" key="1">
    <citation type="journal article" date="2021" name="Hortic Res">
        <title>High-quality reference genome and annotation aids understanding of berry development for evergreen blueberry (Vaccinium darrowii).</title>
        <authorList>
            <person name="Yu J."/>
            <person name="Hulse-Kemp A.M."/>
            <person name="Babiker E."/>
            <person name="Staton M."/>
        </authorList>
    </citation>
    <scope>NUCLEOTIDE SEQUENCE [LARGE SCALE GENOMIC DNA]</scope>
    <source>
        <strain evidence="2">cv. NJ 8807/NJ 8810</strain>
        <tissue evidence="1">Young leaf</tissue>
    </source>
</reference>
<keyword evidence="2" id="KW-1185">Reference proteome</keyword>
<name>A0ACB7Y7B4_9ERIC</name>
<organism evidence="1 2">
    <name type="scientific">Vaccinium darrowii</name>
    <dbReference type="NCBI Taxonomy" id="229202"/>
    <lineage>
        <taxon>Eukaryota</taxon>
        <taxon>Viridiplantae</taxon>
        <taxon>Streptophyta</taxon>
        <taxon>Embryophyta</taxon>
        <taxon>Tracheophyta</taxon>
        <taxon>Spermatophyta</taxon>
        <taxon>Magnoliopsida</taxon>
        <taxon>eudicotyledons</taxon>
        <taxon>Gunneridae</taxon>
        <taxon>Pentapetalae</taxon>
        <taxon>asterids</taxon>
        <taxon>Ericales</taxon>
        <taxon>Ericaceae</taxon>
        <taxon>Vaccinioideae</taxon>
        <taxon>Vaccinieae</taxon>
        <taxon>Vaccinium</taxon>
    </lineage>
</organism>
<evidence type="ECO:0000313" key="1">
    <source>
        <dbReference type="EMBL" id="KAH7849453.1"/>
    </source>
</evidence>